<dbReference type="InterPro" id="IPR040276">
    <property type="entry name" value="At4g26450-like"/>
</dbReference>
<feature type="compositionally biased region" description="Basic and acidic residues" evidence="1">
    <location>
        <begin position="396"/>
        <end position="434"/>
    </location>
</feature>
<evidence type="ECO:0000313" key="2">
    <source>
        <dbReference type="EMBL" id="KAK1397829.1"/>
    </source>
</evidence>
<proteinExistence type="predicted"/>
<feature type="compositionally biased region" description="Polar residues" evidence="1">
    <location>
        <begin position="171"/>
        <end position="190"/>
    </location>
</feature>
<sequence>MHARNRAPGNGYRSPMGMGGGPISRISPDGGGRGNAMYNSEYRGYNRGFGRGQPKPFQPPQPQPRKGDVFTEAGRLATEYLVSKGILPQNVYSGKWQNGGVKNLVGSNLQGSRSQDVDPQTESRPSALGRLGDGGINDMGTGSKRRFPDEYNMAESRDYMRGKRRMESFRGNGSQRNQELGRSTSWSEKSGASPDKVSNDNAFNEYQEEQQVSKESGSGEQKSQSDDVALENNNSCHLESPHENNQVTDDVASKANSSSTGINHPSGSDPDPSEKPKDIDFANLGGGEVKDGNCDNEMEKQGVIEDSSVHHSAEDNPESMNGNNLLRLCTFAKVPTRTRSSLTAKASKVGSLSIAEDVNTSDSGLSLVTGTSVEAQDFNGPSGNASLNQTQSLKVDRDASNLQTKEDAADQGSGHEVEHGKCTRSRSFPDRSLVKEQGLNEGAAGYGRSNTMDSWKGEKRSMQHSESRDGFKKAREWDPMIDTQADLYLSNSVQNLKKGLVEGRNPSGEEVTVAAEQKELLDISLSPSGVSKPETECTEEKQLMSGSFKICDLNLMGASDLHENHDDHPVLIYPSNPQKRKNEAGHVDISLSMSNNCITPEKFCRRGANGEEVEVIDLENDCMALNNPDQKDETLFTGLDSLTNNTQNVNDISGVQDGYGLMISELLGNDMPNCSSVPPDVNSLHNEMGLNNGEGILGDDDSIYMSLGEIPISFLRGWEQQPPQEYDKPF</sequence>
<feature type="compositionally biased region" description="Basic and acidic residues" evidence="1">
    <location>
        <begin position="455"/>
        <end position="472"/>
    </location>
</feature>
<gene>
    <name evidence="2" type="ORF">POM88_007692</name>
</gene>
<feature type="compositionally biased region" description="Polar residues" evidence="1">
    <location>
        <begin position="231"/>
        <end position="266"/>
    </location>
</feature>
<comment type="caution">
    <text evidence="2">The sequence shown here is derived from an EMBL/GenBank/DDBJ whole genome shotgun (WGS) entry which is preliminary data.</text>
</comment>
<name>A0AAD8J6P3_9APIA</name>
<feature type="compositionally biased region" description="Polar residues" evidence="1">
    <location>
        <begin position="199"/>
        <end position="222"/>
    </location>
</feature>
<organism evidence="2 3">
    <name type="scientific">Heracleum sosnowskyi</name>
    <dbReference type="NCBI Taxonomy" id="360622"/>
    <lineage>
        <taxon>Eukaryota</taxon>
        <taxon>Viridiplantae</taxon>
        <taxon>Streptophyta</taxon>
        <taxon>Embryophyta</taxon>
        <taxon>Tracheophyta</taxon>
        <taxon>Spermatophyta</taxon>
        <taxon>Magnoliopsida</taxon>
        <taxon>eudicotyledons</taxon>
        <taxon>Gunneridae</taxon>
        <taxon>Pentapetalae</taxon>
        <taxon>asterids</taxon>
        <taxon>campanulids</taxon>
        <taxon>Apiales</taxon>
        <taxon>Apiaceae</taxon>
        <taxon>Apioideae</taxon>
        <taxon>apioid superclade</taxon>
        <taxon>Tordylieae</taxon>
        <taxon>Tordyliinae</taxon>
        <taxon>Heracleum</taxon>
    </lineage>
</organism>
<feature type="region of interest" description="Disordered" evidence="1">
    <location>
        <begin position="1"/>
        <end position="69"/>
    </location>
</feature>
<keyword evidence="3" id="KW-1185">Reference proteome</keyword>
<protein>
    <submittedName>
        <fullName evidence="2">Photosystem II polypeptide</fullName>
    </submittedName>
</protein>
<feature type="compositionally biased region" description="Basic and acidic residues" evidence="1">
    <location>
        <begin position="155"/>
        <end position="168"/>
    </location>
</feature>
<reference evidence="2" key="1">
    <citation type="submission" date="2023-02" db="EMBL/GenBank/DDBJ databases">
        <title>Genome of toxic invasive species Heracleum sosnowskyi carries increased number of genes despite the absence of recent whole-genome duplications.</title>
        <authorList>
            <person name="Schelkunov M."/>
            <person name="Shtratnikova V."/>
            <person name="Makarenko M."/>
            <person name="Klepikova A."/>
            <person name="Omelchenko D."/>
            <person name="Novikova G."/>
            <person name="Obukhova E."/>
            <person name="Bogdanov V."/>
            <person name="Penin A."/>
            <person name="Logacheva M."/>
        </authorList>
    </citation>
    <scope>NUCLEOTIDE SEQUENCE</scope>
    <source>
        <strain evidence="2">Hsosn_3</strain>
        <tissue evidence="2">Leaf</tissue>
    </source>
</reference>
<reference evidence="2" key="2">
    <citation type="submission" date="2023-05" db="EMBL/GenBank/DDBJ databases">
        <authorList>
            <person name="Schelkunov M.I."/>
        </authorList>
    </citation>
    <scope>NUCLEOTIDE SEQUENCE</scope>
    <source>
        <strain evidence="2">Hsosn_3</strain>
        <tissue evidence="2">Leaf</tissue>
    </source>
</reference>
<dbReference type="EMBL" id="JAUIZM010000002">
    <property type="protein sequence ID" value="KAK1397829.1"/>
    <property type="molecule type" value="Genomic_DNA"/>
</dbReference>
<dbReference type="Proteomes" id="UP001237642">
    <property type="component" value="Unassembled WGS sequence"/>
</dbReference>
<accession>A0AAD8J6P3</accession>
<dbReference type="PANTHER" id="PTHR36056">
    <property type="entry name" value="PROTEIN, PUTATIVE-RELATED"/>
    <property type="match status" value="1"/>
</dbReference>
<dbReference type="AlphaFoldDB" id="A0AAD8J6P3"/>
<feature type="region of interest" description="Disordered" evidence="1">
    <location>
        <begin position="396"/>
        <end position="472"/>
    </location>
</feature>
<dbReference type="PANTHER" id="PTHR36056:SF1">
    <property type="entry name" value="PROTEIN, PUTATIVE-RELATED"/>
    <property type="match status" value="1"/>
</dbReference>
<evidence type="ECO:0000256" key="1">
    <source>
        <dbReference type="SAM" id="MobiDB-lite"/>
    </source>
</evidence>
<feature type="region of interest" description="Disordered" evidence="1">
    <location>
        <begin position="98"/>
        <end position="295"/>
    </location>
</feature>
<feature type="compositionally biased region" description="Polar residues" evidence="1">
    <location>
        <begin position="105"/>
        <end position="124"/>
    </location>
</feature>
<evidence type="ECO:0000313" key="3">
    <source>
        <dbReference type="Proteomes" id="UP001237642"/>
    </source>
</evidence>